<evidence type="ECO:0000256" key="1">
    <source>
        <dbReference type="SAM" id="MobiDB-lite"/>
    </source>
</evidence>
<dbReference type="AlphaFoldDB" id="B4HN95"/>
<feature type="region of interest" description="Disordered" evidence="1">
    <location>
        <begin position="353"/>
        <end position="388"/>
    </location>
</feature>
<name>B4HN95_DROSE</name>
<sequence>MSLNIWKSTRLLDRNCLRGKIQGLSPLLRTMDWPPNRDSVFRATWSYYASGCQERLTDIRRRIEQNARIVAPIKEPITKLPVDLKLSFNETQLPPGIDLDEHIYQELVSCFRNAKSTESKKKKEASAKRSKVQKYFDMGKFSTPEKWIAWKRQELQVGQMLQNSFDPYLKAEMHKKLQHLQKLTKLRPLVVLPNQEENINKHKVSLTKKIKSRQKSTNSLKAESESRKNSTKIADTYKTYKNPSKISKIQHLRIGSIKSEHSKQSSRKSTTSTILAFHPSLESIASTRQSTRSFRPYVKRPVKSNHSSDEDVLYAIDDLGESPLLKEVTTTSVASEKHQKSKNLKLPMKIKKPKLIKQRKHAEKPKIKNPKVHKNSKHPKSLSYHSFKTDSESVSTNVSFSESITSASKQRILRKKLTLRKSKSEGTIEEEEQPVDLRQSFASKSMSQFLSNYPTSRSIEYLAQIVKGPSSNNLVLNLKNKFNESVVSLYRGQMTNSDNGSEIQDIHRSFIISGDHHGWAFLGKKMAFVPPTSYSTYSKVKLKRRDPNEPAEKNVETDGPDKSPLNSIANVVGNKTSPRTTKEQEGTRMHSKTVSVDEMLSSVEAKPLLISDLVSDFMLSYGSNMGFFETNPDLFKSNQYEANTTTNQKEVPKKSPQKRKVKKVKDVKKKPSQHFKKTCSLCKCVRRKRSELQPYMLQMQKRRQRLELKSYYVQRISKCQEYLKHDPKEICTRDGLAICYETLNLCQQIVDQKLSKRS</sequence>
<evidence type="ECO:0000313" key="3">
    <source>
        <dbReference type="Proteomes" id="UP000001292"/>
    </source>
</evidence>
<keyword evidence="3" id="KW-1185">Reference proteome</keyword>
<dbReference type="EMBL" id="CH480816">
    <property type="protein sequence ID" value="EDW48377.1"/>
    <property type="molecule type" value="Genomic_DNA"/>
</dbReference>
<dbReference type="HOGENOM" id="CLU_370181_0_0_1"/>
<feature type="region of interest" description="Disordered" evidence="1">
    <location>
        <begin position="208"/>
        <end position="236"/>
    </location>
</feature>
<gene>
    <name evidence="2" type="primary">Dsec\GM19942</name>
    <name evidence="2" type="ORF">Dsec_GM19942</name>
</gene>
<feature type="compositionally biased region" description="Basic residues" evidence="1">
    <location>
        <begin position="655"/>
        <end position="667"/>
    </location>
</feature>
<evidence type="ECO:0000313" key="2">
    <source>
        <dbReference type="EMBL" id="EDW48377.1"/>
    </source>
</evidence>
<feature type="region of interest" description="Disordered" evidence="1">
    <location>
        <begin position="644"/>
        <end position="667"/>
    </location>
</feature>
<dbReference type="OMA" id="DLDEHIY"/>
<reference evidence="2 3" key="1">
    <citation type="journal article" date="2007" name="Nature">
        <title>Evolution of genes and genomes on the Drosophila phylogeny.</title>
        <authorList>
            <consortium name="Drosophila 12 Genomes Consortium"/>
            <person name="Clark A.G."/>
            <person name="Eisen M.B."/>
            <person name="Smith D.R."/>
            <person name="Bergman C.M."/>
            <person name="Oliver B."/>
            <person name="Markow T.A."/>
            <person name="Kaufman T.C."/>
            <person name="Kellis M."/>
            <person name="Gelbart W."/>
            <person name="Iyer V.N."/>
            <person name="Pollard D.A."/>
            <person name="Sackton T.B."/>
            <person name="Larracuente A.M."/>
            <person name="Singh N.D."/>
            <person name="Abad J.P."/>
            <person name="Abt D.N."/>
            <person name="Adryan B."/>
            <person name="Aguade M."/>
            <person name="Akashi H."/>
            <person name="Anderson W.W."/>
            <person name="Aquadro C.F."/>
            <person name="Ardell D.H."/>
            <person name="Arguello R."/>
            <person name="Artieri C.G."/>
            <person name="Barbash D.A."/>
            <person name="Barker D."/>
            <person name="Barsanti P."/>
            <person name="Batterham P."/>
            <person name="Batzoglou S."/>
            <person name="Begun D."/>
            <person name="Bhutkar A."/>
            <person name="Blanco E."/>
            <person name="Bosak S.A."/>
            <person name="Bradley R.K."/>
            <person name="Brand A.D."/>
            <person name="Brent M.R."/>
            <person name="Brooks A.N."/>
            <person name="Brown R.H."/>
            <person name="Butlin R.K."/>
            <person name="Caggese C."/>
            <person name="Calvi B.R."/>
            <person name="Bernardo de Carvalho A."/>
            <person name="Caspi A."/>
            <person name="Castrezana S."/>
            <person name="Celniker S.E."/>
            <person name="Chang J.L."/>
            <person name="Chapple C."/>
            <person name="Chatterji S."/>
            <person name="Chinwalla A."/>
            <person name="Civetta A."/>
            <person name="Clifton S.W."/>
            <person name="Comeron J.M."/>
            <person name="Costello J.C."/>
            <person name="Coyne J.A."/>
            <person name="Daub J."/>
            <person name="David R.G."/>
            <person name="Delcher A.L."/>
            <person name="Delehaunty K."/>
            <person name="Do C.B."/>
            <person name="Ebling H."/>
            <person name="Edwards K."/>
            <person name="Eickbush T."/>
            <person name="Evans J.D."/>
            <person name="Filipski A."/>
            <person name="Findeiss S."/>
            <person name="Freyhult E."/>
            <person name="Fulton L."/>
            <person name="Fulton R."/>
            <person name="Garcia A.C."/>
            <person name="Gardiner A."/>
            <person name="Garfield D.A."/>
            <person name="Garvin B.E."/>
            <person name="Gibson G."/>
            <person name="Gilbert D."/>
            <person name="Gnerre S."/>
            <person name="Godfrey J."/>
            <person name="Good R."/>
            <person name="Gotea V."/>
            <person name="Gravely B."/>
            <person name="Greenberg A.J."/>
            <person name="Griffiths-Jones S."/>
            <person name="Gross S."/>
            <person name="Guigo R."/>
            <person name="Gustafson E.A."/>
            <person name="Haerty W."/>
            <person name="Hahn M.W."/>
            <person name="Halligan D.L."/>
            <person name="Halpern A.L."/>
            <person name="Halter G.M."/>
            <person name="Han M.V."/>
            <person name="Heger A."/>
            <person name="Hillier L."/>
            <person name="Hinrichs A.S."/>
            <person name="Holmes I."/>
            <person name="Hoskins R.A."/>
            <person name="Hubisz M.J."/>
            <person name="Hultmark D."/>
            <person name="Huntley M.A."/>
            <person name="Jaffe D.B."/>
            <person name="Jagadeeshan S."/>
            <person name="Jeck W.R."/>
            <person name="Johnson J."/>
            <person name="Jones C.D."/>
            <person name="Jordan W.C."/>
            <person name="Karpen G.H."/>
            <person name="Kataoka E."/>
            <person name="Keightley P.D."/>
            <person name="Kheradpour P."/>
            <person name="Kirkness E.F."/>
            <person name="Koerich L.B."/>
            <person name="Kristiansen K."/>
            <person name="Kudrna D."/>
            <person name="Kulathinal R.J."/>
            <person name="Kumar S."/>
            <person name="Kwok R."/>
            <person name="Lander E."/>
            <person name="Langley C.H."/>
            <person name="Lapoint R."/>
            <person name="Lazzaro B.P."/>
            <person name="Lee S.J."/>
            <person name="Levesque L."/>
            <person name="Li R."/>
            <person name="Lin C.F."/>
            <person name="Lin M.F."/>
            <person name="Lindblad-Toh K."/>
            <person name="Llopart A."/>
            <person name="Long M."/>
            <person name="Low L."/>
            <person name="Lozovsky E."/>
            <person name="Lu J."/>
            <person name="Luo M."/>
            <person name="Machado C.A."/>
            <person name="Makalowski W."/>
            <person name="Marzo M."/>
            <person name="Matsuda M."/>
            <person name="Matzkin L."/>
            <person name="McAllister B."/>
            <person name="McBride C.S."/>
            <person name="McKernan B."/>
            <person name="McKernan K."/>
            <person name="Mendez-Lago M."/>
            <person name="Minx P."/>
            <person name="Mollenhauer M.U."/>
            <person name="Montooth K."/>
            <person name="Mount S.M."/>
            <person name="Mu X."/>
            <person name="Myers E."/>
            <person name="Negre B."/>
            <person name="Newfeld S."/>
            <person name="Nielsen R."/>
            <person name="Noor M.A."/>
            <person name="O'Grady P."/>
            <person name="Pachter L."/>
            <person name="Papaceit M."/>
            <person name="Parisi M.J."/>
            <person name="Parisi M."/>
            <person name="Parts L."/>
            <person name="Pedersen J.S."/>
            <person name="Pesole G."/>
            <person name="Phillippy A.M."/>
            <person name="Ponting C.P."/>
            <person name="Pop M."/>
            <person name="Porcelli D."/>
            <person name="Powell J.R."/>
            <person name="Prohaska S."/>
            <person name="Pruitt K."/>
            <person name="Puig M."/>
            <person name="Quesneville H."/>
            <person name="Ram K.R."/>
            <person name="Rand D."/>
            <person name="Rasmussen M.D."/>
            <person name="Reed L.K."/>
            <person name="Reenan R."/>
            <person name="Reily A."/>
            <person name="Remington K.A."/>
            <person name="Rieger T.T."/>
            <person name="Ritchie M.G."/>
            <person name="Robin C."/>
            <person name="Rogers Y.H."/>
            <person name="Rohde C."/>
            <person name="Rozas J."/>
            <person name="Rubenfield M.J."/>
            <person name="Ruiz A."/>
            <person name="Russo S."/>
            <person name="Salzberg S.L."/>
            <person name="Sanchez-Gracia A."/>
            <person name="Saranga D.J."/>
            <person name="Sato H."/>
            <person name="Schaeffer S.W."/>
            <person name="Schatz M.C."/>
            <person name="Schlenke T."/>
            <person name="Schwartz R."/>
            <person name="Segarra C."/>
            <person name="Singh R.S."/>
            <person name="Sirot L."/>
            <person name="Sirota M."/>
            <person name="Sisneros N.B."/>
            <person name="Smith C.D."/>
            <person name="Smith T.F."/>
            <person name="Spieth J."/>
            <person name="Stage D.E."/>
            <person name="Stark A."/>
            <person name="Stephan W."/>
            <person name="Strausberg R.L."/>
            <person name="Strempel S."/>
            <person name="Sturgill D."/>
            <person name="Sutton G."/>
            <person name="Sutton G.G."/>
            <person name="Tao W."/>
            <person name="Teichmann S."/>
            <person name="Tobari Y.N."/>
            <person name="Tomimura Y."/>
            <person name="Tsolas J.M."/>
            <person name="Valente V.L."/>
            <person name="Venter E."/>
            <person name="Venter J.C."/>
            <person name="Vicario S."/>
            <person name="Vieira F.G."/>
            <person name="Vilella A.J."/>
            <person name="Villasante A."/>
            <person name="Walenz B."/>
            <person name="Wang J."/>
            <person name="Wasserman M."/>
            <person name="Watts T."/>
            <person name="Wilson D."/>
            <person name="Wilson R.K."/>
            <person name="Wing R.A."/>
            <person name="Wolfner M.F."/>
            <person name="Wong A."/>
            <person name="Wong G.K."/>
            <person name="Wu C.I."/>
            <person name="Wu G."/>
            <person name="Yamamoto D."/>
            <person name="Yang H.P."/>
            <person name="Yang S.P."/>
            <person name="Yorke J.A."/>
            <person name="Yoshida K."/>
            <person name="Zdobnov E."/>
            <person name="Zhang P."/>
            <person name="Zhang Y."/>
            <person name="Zimin A.V."/>
            <person name="Baldwin J."/>
            <person name="Abdouelleil A."/>
            <person name="Abdulkadir J."/>
            <person name="Abebe A."/>
            <person name="Abera B."/>
            <person name="Abreu J."/>
            <person name="Acer S.C."/>
            <person name="Aftuck L."/>
            <person name="Alexander A."/>
            <person name="An P."/>
            <person name="Anderson E."/>
            <person name="Anderson S."/>
            <person name="Arachi H."/>
            <person name="Azer M."/>
            <person name="Bachantsang P."/>
            <person name="Barry A."/>
            <person name="Bayul T."/>
            <person name="Berlin A."/>
            <person name="Bessette D."/>
            <person name="Bloom T."/>
            <person name="Blye J."/>
            <person name="Boguslavskiy L."/>
            <person name="Bonnet C."/>
            <person name="Boukhgalter B."/>
            <person name="Bourzgui I."/>
            <person name="Brown A."/>
            <person name="Cahill P."/>
            <person name="Channer S."/>
            <person name="Cheshatsang Y."/>
            <person name="Chuda L."/>
            <person name="Citroen M."/>
            <person name="Collymore A."/>
            <person name="Cooke P."/>
            <person name="Costello M."/>
            <person name="D'Aco K."/>
            <person name="Daza R."/>
            <person name="De Haan G."/>
            <person name="DeGray S."/>
            <person name="DeMaso C."/>
            <person name="Dhargay N."/>
            <person name="Dooley K."/>
            <person name="Dooley E."/>
            <person name="Doricent M."/>
            <person name="Dorje P."/>
            <person name="Dorjee K."/>
            <person name="Dupes A."/>
            <person name="Elong R."/>
            <person name="Falk J."/>
            <person name="Farina A."/>
            <person name="Faro S."/>
            <person name="Ferguson D."/>
            <person name="Fisher S."/>
            <person name="Foley C.D."/>
            <person name="Franke A."/>
            <person name="Friedrich D."/>
            <person name="Gadbois L."/>
            <person name="Gearin G."/>
            <person name="Gearin C.R."/>
            <person name="Giannoukos G."/>
            <person name="Goode T."/>
            <person name="Graham J."/>
            <person name="Grandbois E."/>
            <person name="Grewal S."/>
            <person name="Gyaltsen K."/>
            <person name="Hafez N."/>
            <person name="Hagos B."/>
            <person name="Hall J."/>
            <person name="Henson C."/>
            <person name="Hollinger A."/>
            <person name="Honan T."/>
            <person name="Huard M.D."/>
            <person name="Hughes L."/>
            <person name="Hurhula B."/>
            <person name="Husby M.E."/>
            <person name="Kamat A."/>
            <person name="Kanga B."/>
            <person name="Kashin S."/>
            <person name="Khazanovich D."/>
            <person name="Kisner P."/>
            <person name="Lance K."/>
            <person name="Lara M."/>
            <person name="Lee W."/>
            <person name="Lennon N."/>
            <person name="Letendre F."/>
            <person name="LeVine R."/>
            <person name="Lipovsky A."/>
            <person name="Liu X."/>
            <person name="Liu J."/>
            <person name="Liu S."/>
            <person name="Lokyitsang T."/>
            <person name="Lokyitsang Y."/>
            <person name="Lubonja R."/>
            <person name="Lui A."/>
            <person name="MacDonald P."/>
            <person name="Magnisalis V."/>
            <person name="Maru K."/>
            <person name="Matthews C."/>
            <person name="McCusker W."/>
            <person name="McDonough S."/>
            <person name="Mehta T."/>
            <person name="Meldrim J."/>
            <person name="Meneus L."/>
            <person name="Mihai O."/>
            <person name="Mihalev A."/>
            <person name="Mihova T."/>
            <person name="Mittelman R."/>
            <person name="Mlenga V."/>
            <person name="Montmayeur A."/>
            <person name="Mulrain L."/>
            <person name="Navidi A."/>
            <person name="Naylor J."/>
            <person name="Negash T."/>
            <person name="Nguyen T."/>
            <person name="Nguyen N."/>
            <person name="Nicol R."/>
            <person name="Norbu C."/>
            <person name="Norbu N."/>
            <person name="Novod N."/>
            <person name="O'Neill B."/>
            <person name="Osman S."/>
            <person name="Markiewicz E."/>
            <person name="Oyono O.L."/>
            <person name="Patti C."/>
            <person name="Phunkhang P."/>
            <person name="Pierre F."/>
            <person name="Priest M."/>
            <person name="Raghuraman S."/>
            <person name="Rege F."/>
            <person name="Reyes R."/>
            <person name="Rise C."/>
            <person name="Rogov P."/>
            <person name="Ross K."/>
            <person name="Ryan E."/>
            <person name="Settipalli S."/>
            <person name="Shea T."/>
            <person name="Sherpa N."/>
            <person name="Shi L."/>
            <person name="Shih D."/>
            <person name="Sparrow T."/>
            <person name="Spaulding J."/>
            <person name="Stalker J."/>
            <person name="Stange-Thomann N."/>
            <person name="Stavropoulos S."/>
            <person name="Stone C."/>
            <person name="Strader C."/>
            <person name="Tesfaye S."/>
            <person name="Thomson T."/>
            <person name="Thoulutsang Y."/>
            <person name="Thoulutsang D."/>
            <person name="Topham K."/>
            <person name="Topping I."/>
            <person name="Tsamla T."/>
            <person name="Vassiliev H."/>
            <person name="Vo A."/>
            <person name="Wangchuk T."/>
            <person name="Wangdi T."/>
            <person name="Weiand M."/>
            <person name="Wilkinson J."/>
            <person name="Wilson A."/>
            <person name="Yadav S."/>
            <person name="Young G."/>
            <person name="Yu Q."/>
            <person name="Zembek L."/>
            <person name="Zhong D."/>
            <person name="Zimmer A."/>
            <person name="Zwirko Z."/>
            <person name="Jaffe D.B."/>
            <person name="Alvarez P."/>
            <person name="Brockman W."/>
            <person name="Butler J."/>
            <person name="Chin C."/>
            <person name="Gnerre S."/>
            <person name="Grabherr M."/>
            <person name="Kleber M."/>
            <person name="Mauceli E."/>
            <person name="MacCallum I."/>
        </authorList>
    </citation>
    <scope>NUCLEOTIDE SEQUENCE [LARGE SCALE GENOMIC DNA]</scope>
    <source>
        <strain evidence="3">Rob3c / Tucson 14021-0248.25</strain>
    </source>
</reference>
<accession>B4HN95</accession>
<organism evidence="3">
    <name type="scientific">Drosophila sechellia</name>
    <name type="common">Fruit fly</name>
    <dbReference type="NCBI Taxonomy" id="7238"/>
    <lineage>
        <taxon>Eukaryota</taxon>
        <taxon>Metazoa</taxon>
        <taxon>Ecdysozoa</taxon>
        <taxon>Arthropoda</taxon>
        <taxon>Hexapoda</taxon>
        <taxon>Insecta</taxon>
        <taxon>Pterygota</taxon>
        <taxon>Neoptera</taxon>
        <taxon>Endopterygota</taxon>
        <taxon>Diptera</taxon>
        <taxon>Brachycera</taxon>
        <taxon>Muscomorpha</taxon>
        <taxon>Ephydroidea</taxon>
        <taxon>Drosophilidae</taxon>
        <taxon>Drosophila</taxon>
        <taxon>Sophophora</taxon>
    </lineage>
</organism>
<protein>
    <submittedName>
        <fullName evidence="2">GM19942</fullName>
    </submittedName>
</protein>
<feature type="compositionally biased region" description="Basic and acidic residues" evidence="1">
    <location>
        <begin position="545"/>
        <end position="561"/>
    </location>
</feature>
<feature type="compositionally biased region" description="Polar residues" evidence="1">
    <location>
        <begin position="564"/>
        <end position="579"/>
    </location>
</feature>
<dbReference type="PhylomeDB" id="B4HN95"/>
<proteinExistence type="predicted"/>
<feature type="compositionally biased region" description="Basic residues" evidence="1">
    <location>
        <begin position="353"/>
        <end position="380"/>
    </location>
</feature>
<dbReference type="KEGG" id="dse:6609707"/>
<feature type="region of interest" description="Disordered" evidence="1">
    <location>
        <begin position="540"/>
        <end position="593"/>
    </location>
</feature>
<dbReference type="Proteomes" id="UP000001292">
    <property type="component" value="Unassembled WGS sequence"/>
</dbReference>